<dbReference type="RefSeq" id="WP_135358002.1">
    <property type="nucleotide sequence ID" value="NZ_AP022616.1"/>
</dbReference>
<dbReference type="EMBL" id="POTM01000028">
    <property type="protein sequence ID" value="TLH69497.1"/>
    <property type="molecule type" value="Genomic_DNA"/>
</dbReference>
<reference evidence="1 2" key="1">
    <citation type="submission" date="2018-01" db="EMBL/GenBank/DDBJ databases">
        <title>Comparative genomics of Mycobacterium mucogenicum and Mycobacterium neoaurum clade members emphasizing tRNA and non-coding RNA.</title>
        <authorList>
            <person name="Behra P.R.K."/>
            <person name="Pettersson B.M.F."/>
            <person name="Das S."/>
            <person name="Dasgupta S."/>
            <person name="Kirsebom L.A."/>
        </authorList>
    </citation>
    <scope>NUCLEOTIDE SEQUENCE [LARGE SCALE GENOMIC DNA]</scope>
    <source>
        <strain evidence="1 2">DSM 45104</strain>
    </source>
</reference>
<comment type="caution">
    <text evidence="1">The sequence shown here is derived from an EMBL/GenBank/DDBJ whole genome shotgun (WGS) entry which is preliminary data.</text>
</comment>
<dbReference type="Proteomes" id="UP000309984">
    <property type="component" value="Unassembled WGS sequence"/>
</dbReference>
<name>A0A7I7ZM08_9MYCO</name>
<gene>
    <name evidence="1" type="ORF">C1S79_11035</name>
</gene>
<evidence type="ECO:0000313" key="1">
    <source>
        <dbReference type="EMBL" id="TLH69497.1"/>
    </source>
</evidence>
<organism evidence="1 2">
    <name type="scientific">Mycolicibacterium phocaicum</name>
    <dbReference type="NCBI Taxonomy" id="319706"/>
    <lineage>
        <taxon>Bacteria</taxon>
        <taxon>Bacillati</taxon>
        <taxon>Actinomycetota</taxon>
        <taxon>Actinomycetes</taxon>
        <taxon>Mycobacteriales</taxon>
        <taxon>Mycobacteriaceae</taxon>
        <taxon>Mycolicibacterium</taxon>
    </lineage>
</organism>
<sequence length="102" mass="10626">MAVPSDPLKVDPIELRMTADRLDGHSSDFSTEHLKAHAAASQAALGLGLSAAALPEMLAAWEADGAHFGERFTTHAEGHRGAASAYERTDSVGAARITDTGL</sequence>
<proteinExistence type="predicted"/>
<keyword evidence="2" id="KW-1185">Reference proteome</keyword>
<evidence type="ECO:0000313" key="2">
    <source>
        <dbReference type="Proteomes" id="UP000309984"/>
    </source>
</evidence>
<accession>A0A7I7ZM08</accession>
<dbReference type="AlphaFoldDB" id="A0A7I7ZM08"/>
<protein>
    <submittedName>
        <fullName evidence="1">ESX-1 secretion-associated protein</fullName>
    </submittedName>
</protein>